<feature type="compositionally biased region" description="Basic and acidic residues" evidence="1">
    <location>
        <begin position="216"/>
        <end position="232"/>
    </location>
</feature>
<accession>A0ABS8WLC0</accession>
<dbReference type="Proteomes" id="UP000823775">
    <property type="component" value="Unassembled WGS sequence"/>
</dbReference>
<feature type="compositionally biased region" description="Polar residues" evidence="1">
    <location>
        <begin position="21"/>
        <end position="33"/>
    </location>
</feature>
<evidence type="ECO:0000256" key="1">
    <source>
        <dbReference type="SAM" id="MobiDB-lite"/>
    </source>
</evidence>
<name>A0ABS8WLC0_DATST</name>
<organism evidence="2 3">
    <name type="scientific">Datura stramonium</name>
    <name type="common">Jimsonweed</name>
    <name type="synonym">Common thornapple</name>
    <dbReference type="NCBI Taxonomy" id="4076"/>
    <lineage>
        <taxon>Eukaryota</taxon>
        <taxon>Viridiplantae</taxon>
        <taxon>Streptophyta</taxon>
        <taxon>Embryophyta</taxon>
        <taxon>Tracheophyta</taxon>
        <taxon>Spermatophyta</taxon>
        <taxon>Magnoliopsida</taxon>
        <taxon>eudicotyledons</taxon>
        <taxon>Gunneridae</taxon>
        <taxon>Pentapetalae</taxon>
        <taxon>asterids</taxon>
        <taxon>lamiids</taxon>
        <taxon>Solanales</taxon>
        <taxon>Solanaceae</taxon>
        <taxon>Solanoideae</taxon>
        <taxon>Datureae</taxon>
        <taxon>Datura</taxon>
    </lineage>
</organism>
<dbReference type="EMBL" id="JACEIK010007751">
    <property type="protein sequence ID" value="MCE3050617.1"/>
    <property type="molecule type" value="Genomic_DNA"/>
</dbReference>
<gene>
    <name evidence="2" type="ORF">HAX54_047688</name>
</gene>
<sequence>MGRKKVVKKTKELSIAIAKSSAMSGDSQQQQITPRKRGRPSWNGLIAKIEGLTIGRGSKEPLEHRKDLIARDRGEGSYKEALHSTKWVPFASIDTVDRDPPRRSLVGSFPSHEIPSRNNKCSGLVEAQSSNLTKQSIRQKDAEPFVNNIFANTQDTQTQSATTLSKEELAGCMREKSLAIVMTQNQVEESVYRIMENPRLQITRYEGPMEGNIWQDSDRGAMKAGESSHRSL</sequence>
<proteinExistence type="predicted"/>
<dbReference type="PANTHER" id="PTHR37615">
    <property type="entry name" value="NUCLEOPORIN NUP159-LIKE"/>
    <property type="match status" value="1"/>
</dbReference>
<dbReference type="PANTHER" id="PTHR37615:SF1">
    <property type="entry name" value="NUCLEOPORIN NUP159-LIKE"/>
    <property type="match status" value="1"/>
</dbReference>
<evidence type="ECO:0000313" key="3">
    <source>
        <dbReference type="Proteomes" id="UP000823775"/>
    </source>
</evidence>
<keyword evidence="3" id="KW-1185">Reference proteome</keyword>
<feature type="region of interest" description="Disordered" evidence="1">
    <location>
        <begin position="18"/>
        <end position="41"/>
    </location>
</feature>
<protein>
    <submittedName>
        <fullName evidence="2">Uncharacterized protein</fullName>
    </submittedName>
</protein>
<reference evidence="2 3" key="1">
    <citation type="journal article" date="2021" name="BMC Genomics">
        <title>Datura genome reveals duplications of psychoactive alkaloid biosynthetic genes and high mutation rate following tissue culture.</title>
        <authorList>
            <person name="Rajewski A."/>
            <person name="Carter-House D."/>
            <person name="Stajich J."/>
            <person name="Litt A."/>
        </authorList>
    </citation>
    <scope>NUCLEOTIDE SEQUENCE [LARGE SCALE GENOMIC DNA]</scope>
    <source>
        <strain evidence="2">AR-01</strain>
    </source>
</reference>
<comment type="caution">
    <text evidence="2">The sequence shown here is derived from an EMBL/GenBank/DDBJ whole genome shotgun (WGS) entry which is preliminary data.</text>
</comment>
<feature type="region of interest" description="Disordered" evidence="1">
    <location>
        <begin position="213"/>
        <end position="232"/>
    </location>
</feature>
<evidence type="ECO:0000313" key="2">
    <source>
        <dbReference type="EMBL" id="MCE3050617.1"/>
    </source>
</evidence>